<dbReference type="EMBL" id="LAZR01059830">
    <property type="protein sequence ID" value="KKK66965.1"/>
    <property type="molecule type" value="Genomic_DNA"/>
</dbReference>
<evidence type="ECO:0000313" key="1">
    <source>
        <dbReference type="EMBL" id="KKK66965.1"/>
    </source>
</evidence>
<accession>A0A0F8Y0A6</accession>
<feature type="non-terminal residue" evidence="1">
    <location>
        <position position="1"/>
    </location>
</feature>
<sequence length="23" mass="2375">FAGQMTSDLIKGGTDLFKAFAVG</sequence>
<proteinExistence type="predicted"/>
<organism evidence="1">
    <name type="scientific">marine sediment metagenome</name>
    <dbReference type="NCBI Taxonomy" id="412755"/>
    <lineage>
        <taxon>unclassified sequences</taxon>
        <taxon>metagenomes</taxon>
        <taxon>ecological metagenomes</taxon>
    </lineage>
</organism>
<comment type="caution">
    <text evidence="1">The sequence shown here is derived from an EMBL/GenBank/DDBJ whole genome shotgun (WGS) entry which is preliminary data.</text>
</comment>
<dbReference type="AlphaFoldDB" id="A0A0F8Y0A6"/>
<protein>
    <submittedName>
        <fullName evidence="1">Uncharacterized protein</fullName>
    </submittedName>
</protein>
<reference evidence="1" key="1">
    <citation type="journal article" date="2015" name="Nature">
        <title>Complex archaea that bridge the gap between prokaryotes and eukaryotes.</title>
        <authorList>
            <person name="Spang A."/>
            <person name="Saw J.H."/>
            <person name="Jorgensen S.L."/>
            <person name="Zaremba-Niedzwiedzka K."/>
            <person name="Martijn J."/>
            <person name="Lind A.E."/>
            <person name="van Eijk R."/>
            <person name="Schleper C."/>
            <person name="Guy L."/>
            <person name="Ettema T.J."/>
        </authorList>
    </citation>
    <scope>NUCLEOTIDE SEQUENCE</scope>
</reference>
<gene>
    <name evidence="1" type="ORF">LCGC14_2958810</name>
</gene>
<name>A0A0F8Y0A6_9ZZZZ</name>